<name>A0A2H0WLL9_9BACT</name>
<keyword evidence="8" id="KW-1133">Transmembrane helix</keyword>
<dbReference type="SUPFAM" id="SSF46785">
    <property type="entry name" value="Winged helix' DNA-binding domain"/>
    <property type="match status" value="1"/>
</dbReference>
<dbReference type="Gene3D" id="3.40.50.300">
    <property type="entry name" value="P-loop containing nucleotide triphosphate hydrolases"/>
    <property type="match status" value="1"/>
</dbReference>
<keyword evidence="2 5" id="KW-0547">Nucleotide-binding</keyword>
<sequence>MLNLCKTPSLAGFLIFFLIRLIMLNNMAEKKKKGKWYGGLKEETRYSISGIISLGLSLFFILALFNKAGLAGHYVNSALEFLFGQALFLVPSLCFFAAIVFFSSFRPNLLASSLIGGFLILISGLALSDIIFTGKAGGYIGFFAALPFLKLVDFWASLILFSVFFIVGFLVMFNVPLSFSFLTKKLKQPSLFSGSEDAQKISESLKENLEEIKEEANAAADKGAIEKESYDEEKSFSNSLDKGGVLKKSVGRKFQPPPLDLLESDKGKPSAGDIKANANIIKRTFQNFGISVEMAEVRIGPSITQYALKPAEGVKLSRITALNNDLALVLAAHPIRIEAPIPGRSLVGIEVPNRSASLVGLRLLIGQEEFQNSDKPLTLALGRNVAGRPVYASISKMPHLLIAGATGSGKSVAIHSILISLLYRHGPRELKLLLIDPKRVEMSIYNDLPYLLSPVITEAKKAIMALKWVTGEMERRYETLLAAGAKDIDSYHKKNPSESMPYLIVVIDELADIMAAYPREFEASIVRLAQMSRAVGIHLVVSTQRPSVEVITGLIKANITTRMAFQVASQVDSRTILDMAGAEKLLGNGDMLFLSNESSKPRRIQGSFVSDKEVKKVVDYLVDEYEGLTSSDLGLSNGEVEQSSIFDRVNESDEEDDALYEDARELVIQAGKASSSYLQRRLRVGYARAARLLDLLEERRVVGPQDGSRPRDVLVERPSESR</sequence>
<feature type="region of interest" description="Disordered" evidence="7">
    <location>
        <begin position="703"/>
        <end position="722"/>
    </location>
</feature>
<dbReference type="PROSITE" id="PS50901">
    <property type="entry name" value="FTSK"/>
    <property type="match status" value="1"/>
</dbReference>
<dbReference type="PANTHER" id="PTHR22683">
    <property type="entry name" value="SPORULATION PROTEIN RELATED"/>
    <property type="match status" value="1"/>
</dbReference>
<dbReference type="GO" id="GO:0051301">
    <property type="term" value="P:cell division"/>
    <property type="evidence" value="ECO:0007669"/>
    <property type="project" value="UniProtKB-KW"/>
</dbReference>
<dbReference type="Pfam" id="PF01580">
    <property type="entry name" value="FtsK_SpoIIIE"/>
    <property type="match status" value="1"/>
</dbReference>
<dbReference type="InterPro" id="IPR018541">
    <property type="entry name" value="Ftsk_gamma"/>
</dbReference>
<feature type="binding site" evidence="5">
    <location>
        <begin position="404"/>
        <end position="411"/>
    </location>
    <ligand>
        <name>ATP</name>
        <dbReference type="ChEBI" id="CHEBI:30616"/>
    </ligand>
</feature>
<keyword evidence="10" id="KW-0131">Cell cycle</keyword>
<feature type="transmembrane region" description="Helical" evidence="8">
    <location>
        <begin position="81"/>
        <end position="102"/>
    </location>
</feature>
<dbReference type="InterPro" id="IPR050206">
    <property type="entry name" value="FtsK/SpoIIIE/SftA"/>
</dbReference>
<feature type="domain" description="FtsK" evidence="9">
    <location>
        <begin position="387"/>
        <end position="574"/>
    </location>
</feature>
<evidence type="ECO:0000313" key="11">
    <source>
        <dbReference type="Proteomes" id="UP000230353"/>
    </source>
</evidence>
<dbReference type="CDD" id="cd01127">
    <property type="entry name" value="TrwB_TraG_TraD_VirD4"/>
    <property type="match status" value="1"/>
</dbReference>
<dbReference type="Proteomes" id="UP000230353">
    <property type="component" value="Unassembled WGS sequence"/>
</dbReference>
<feature type="transmembrane region" description="Helical" evidence="8">
    <location>
        <begin position="154"/>
        <end position="177"/>
    </location>
</feature>
<dbReference type="PANTHER" id="PTHR22683:SF41">
    <property type="entry name" value="DNA TRANSLOCASE FTSK"/>
    <property type="match status" value="1"/>
</dbReference>
<evidence type="ECO:0000256" key="6">
    <source>
        <dbReference type="SAM" id="Coils"/>
    </source>
</evidence>
<feature type="transmembrane region" description="Helical" evidence="8">
    <location>
        <begin position="46"/>
        <end position="65"/>
    </location>
</feature>
<evidence type="ECO:0000256" key="3">
    <source>
        <dbReference type="ARBA" id="ARBA00022840"/>
    </source>
</evidence>
<evidence type="ECO:0000256" key="5">
    <source>
        <dbReference type="PROSITE-ProRule" id="PRU00289"/>
    </source>
</evidence>
<feature type="coiled-coil region" evidence="6">
    <location>
        <begin position="195"/>
        <end position="226"/>
    </location>
</feature>
<feature type="transmembrane region" description="Helical" evidence="8">
    <location>
        <begin position="109"/>
        <end position="134"/>
    </location>
</feature>
<proteinExistence type="inferred from homology"/>
<dbReference type="Gene3D" id="3.30.980.40">
    <property type="match status" value="1"/>
</dbReference>
<dbReference type="SMART" id="SM00843">
    <property type="entry name" value="Ftsk_gamma"/>
    <property type="match status" value="1"/>
</dbReference>
<dbReference type="Pfam" id="PF17854">
    <property type="entry name" value="FtsK_alpha"/>
    <property type="match status" value="1"/>
</dbReference>
<evidence type="ECO:0000256" key="8">
    <source>
        <dbReference type="SAM" id="Phobius"/>
    </source>
</evidence>
<keyword evidence="10" id="KW-0132">Cell division</keyword>
<keyword evidence="8" id="KW-0472">Membrane</keyword>
<dbReference type="GO" id="GO:0005524">
    <property type="term" value="F:ATP binding"/>
    <property type="evidence" value="ECO:0007669"/>
    <property type="project" value="UniProtKB-UniRule"/>
</dbReference>
<evidence type="ECO:0000256" key="1">
    <source>
        <dbReference type="ARBA" id="ARBA00006474"/>
    </source>
</evidence>
<dbReference type="Gene3D" id="1.10.10.10">
    <property type="entry name" value="Winged helix-like DNA-binding domain superfamily/Winged helix DNA-binding domain"/>
    <property type="match status" value="1"/>
</dbReference>
<dbReference type="SUPFAM" id="SSF52540">
    <property type="entry name" value="P-loop containing nucleoside triphosphate hydrolases"/>
    <property type="match status" value="1"/>
</dbReference>
<dbReference type="EMBL" id="PEZL01000018">
    <property type="protein sequence ID" value="PIS13530.1"/>
    <property type="molecule type" value="Genomic_DNA"/>
</dbReference>
<dbReference type="AlphaFoldDB" id="A0A2H0WLL9"/>
<evidence type="ECO:0000313" key="10">
    <source>
        <dbReference type="EMBL" id="PIS13530.1"/>
    </source>
</evidence>
<dbReference type="InterPro" id="IPR036390">
    <property type="entry name" value="WH_DNA-bd_sf"/>
</dbReference>
<dbReference type="InterPro" id="IPR002543">
    <property type="entry name" value="FtsK_dom"/>
</dbReference>
<feature type="transmembrane region" description="Helical" evidence="8">
    <location>
        <begin position="6"/>
        <end position="25"/>
    </location>
</feature>
<gene>
    <name evidence="10" type="ORF">COT67_01340</name>
</gene>
<feature type="compositionally biased region" description="Basic and acidic residues" evidence="7">
    <location>
        <begin position="708"/>
        <end position="722"/>
    </location>
</feature>
<evidence type="ECO:0000256" key="7">
    <source>
        <dbReference type="SAM" id="MobiDB-lite"/>
    </source>
</evidence>
<evidence type="ECO:0000259" key="9">
    <source>
        <dbReference type="PROSITE" id="PS50901"/>
    </source>
</evidence>
<keyword evidence="3 5" id="KW-0067">ATP-binding</keyword>
<reference evidence="11" key="1">
    <citation type="submission" date="2017-09" db="EMBL/GenBank/DDBJ databases">
        <title>Depth-based differentiation of microbial function through sediment-hosted aquifers and enrichment of novel symbionts in the deep terrestrial subsurface.</title>
        <authorList>
            <person name="Probst A.J."/>
            <person name="Ladd B."/>
            <person name="Jarett J.K."/>
            <person name="Geller-Mcgrath D.E."/>
            <person name="Sieber C.M.K."/>
            <person name="Emerson J.B."/>
            <person name="Anantharaman K."/>
            <person name="Thomas B.C."/>
            <person name="Malmstrom R."/>
            <person name="Stieglmeier M."/>
            <person name="Klingl A."/>
            <person name="Woyke T."/>
            <person name="Ryan C.M."/>
            <person name="Banfield J.F."/>
        </authorList>
    </citation>
    <scope>NUCLEOTIDE SEQUENCE [LARGE SCALE GENOMIC DNA]</scope>
</reference>
<dbReference type="InterPro" id="IPR041027">
    <property type="entry name" value="FtsK_alpha"/>
</dbReference>
<dbReference type="GO" id="GO:0003677">
    <property type="term" value="F:DNA binding"/>
    <property type="evidence" value="ECO:0007669"/>
    <property type="project" value="UniProtKB-KW"/>
</dbReference>
<protein>
    <submittedName>
        <fullName evidence="10">Cell division protein FtsK</fullName>
    </submittedName>
</protein>
<dbReference type="InterPro" id="IPR027417">
    <property type="entry name" value="P-loop_NTPase"/>
</dbReference>
<comment type="caution">
    <text evidence="10">The sequence shown here is derived from an EMBL/GenBank/DDBJ whole genome shotgun (WGS) entry which is preliminary data.</text>
</comment>
<evidence type="ECO:0000256" key="4">
    <source>
        <dbReference type="ARBA" id="ARBA00023125"/>
    </source>
</evidence>
<dbReference type="InterPro" id="IPR036388">
    <property type="entry name" value="WH-like_DNA-bd_sf"/>
</dbReference>
<organism evidence="10 11">
    <name type="scientific">Candidatus Tagabacteria bacterium CG09_land_8_20_14_0_10_41_14</name>
    <dbReference type="NCBI Taxonomy" id="1975021"/>
    <lineage>
        <taxon>Bacteria</taxon>
        <taxon>Candidatus Tagaibacteriota</taxon>
    </lineage>
</organism>
<evidence type="ECO:0000256" key="2">
    <source>
        <dbReference type="ARBA" id="ARBA00022741"/>
    </source>
</evidence>
<keyword evidence="8" id="KW-0812">Transmembrane</keyword>
<comment type="similarity">
    <text evidence="1">Belongs to the FtsK/SpoIIIE/SftA family.</text>
</comment>
<keyword evidence="4" id="KW-0238">DNA-binding</keyword>
<keyword evidence="6" id="KW-0175">Coiled coil</keyword>
<dbReference type="Pfam" id="PF09397">
    <property type="entry name" value="FtsK_gamma"/>
    <property type="match status" value="1"/>
</dbReference>
<accession>A0A2H0WLL9</accession>